<name>A0A3R9QD00_9BACT</name>
<dbReference type="SUPFAM" id="SSF109854">
    <property type="entry name" value="DinB/YfiT-like putative metalloenzymes"/>
    <property type="match status" value="1"/>
</dbReference>
<accession>A0A3R9QD00</accession>
<dbReference type="EMBL" id="RSDW01000001">
    <property type="protein sequence ID" value="RSL18723.1"/>
    <property type="molecule type" value="Genomic_DNA"/>
</dbReference>
<dbReference type="Gene3D" id="1.20.120.450">
    <property type="entry name" value="dinb family like domain"/>
    <property type="match status" value="1"/>
</dbReference>
<evidence type="ECO:0000259" key="1">
    <source>
        <dbReference type="Pfam" id="PF12867"/>
    </source>
</evidence>
<dbReference type="InterPro" id="IPR024775">
    <property type="entry name" value="DinB-like"/>
</dbReference>
<gene>
    <name evidence="2" type="ORF">EDE15_4322</name>
</gene>
<dbReference type="InterPro" id="IPR034660">
    <property type="entry name" value="DinB/YfiT-like"/>
</dbReference>
<protein>
    <submittedName>
        <fullName evidence="2">DinB family protein</fullName>
    </submittedName>
</protein>
<evidence type="ECO:0000313" key="2">
    <source>
        <dbReference type="EMBL" id="RSL18723.1"/>
    </source>
</evidence>
<reference evidence="2 3" key="1">
    <citation type="submission" date="2018-12" db="EMBL/GenBank/DDBJ databases">
        <title>Sequencing of bacterial isolates from soil warming experiment in Harvard Forest, Massachusetts, USA.</title>
        <authorList>
            <person name="Deangelis K."/>
        </authorList>
    </citation>
    <scope>NUCLEOTIDE SEQUENCE [LARGE SCALE GENOMIC DNA]</scope>
    <source>
        <strain evidence="2 3">EB153</strain>
    </source>
</reference>
<dbReference type="RefSeq" id="WP_185827287.1">
    <property type="nucleotide sequence ID" value="NZ_RSDW01000001.1"/>
</dbReference>
<proteinExistence type="predicted"/>
<dbReference type="Proteomes" id="UP000269669">
    <property type="component" value="Unassembled WGS sequence"/>
</dbReference>
<dbReference type="AlphaFoldDB" id="A0A3R9QD00"/>
<feature type="domain" description="DinB-like" evidence="1">
    <location>
        <begin position="19"/>
        <end position="141"/>
    </location>
</feature>
<organism evidence="2 3">
    <name type="scientific">Edaphobacter aggregans</name>
    <dbReference type="NCBI Taxonomy" id="570835"/>
    <lineage>
        <taxon>Bacteria</taxon>
        <taxon>Pseudomonadati</taxon>
        <taxon>Acidobacteriota</taxon>
        <taxon>Terriglobia</taxon>
        <taxon>Terriglobales</taxon>
        <taxon>Acidobacteriaceae</taxon>
        <taxon>Edaphobacter</taxon>
    </lineage>
</organism>
<evidence type="ECO:0000313" key="3">
    <source>
        <dbReference type="Proteomes" id="UP000269669"/>
    </source>
</evidence>
<comment type="caution">
    <text evidence="2">The sequence shown here is derived from an EMBL/GenBank/DDBJ whole genome shotgun (WGS) entry which is preliminary data.</text>
</comment>
<sequence length="162" mass="18038">MSELAQALTGDSAAAPAAHIIEGLNEDLVHRILPNVPRTIYEELWHLAFWQQISLDWIRGIETPFPAHPSDGFPSKTNAESWEHLSQRFLQTAEQAAAAARNTGYLDESVRCPSRPGTPTRVMSVRDQLISLAAHNAYHLGRIVVLRQLHQAWPPVSGGFSW</sequence>
<keyword evidence="3" id="KW-1185">Reference proteome</keyword>
<dbReference type="Pfam" id="PF12867">
    <property type="entry name" value="DinB_2"/>
    <property type="match status" value="1"/>
</dbReference>